<dbReference type="Proteomes" id="UP000740754">
    <property type="component" value="Unassembled WGS sequence"/>
</dbReference>
<name>A0ABX1IF22_9GAMM</name>
<evidence type="ECO:0000256" key="3">
    <source>
        <dbReference type="ARBA" id="ARBA00012239"/>
    </source>
</evidence>
<evidence type="ECO:0000256" key="5">
    <source>
        <dbReference type="ARBA" id="ARBA00022723"/>
    </source>
</evidence>
<keyword evidence="6" id="KW-0663">Pyridoxal phosphate</keyword>
<comment type="catalytic activity">
    <reaction evidence="9">
        <text>(sulfur carrier)-H + L-cysteine = (sulfur carrier)-SH + L-alanine</text>
        <dbReference type="Rhea" id="RHEA:43892"/>
        <dbReference type="Rhea" id="RHEA-COMP:14737"/>
        <dbReference type="Rhea" id="RHEA-COMP:14739"/>
        <dbReference type="ChEBI" id="CHEBI:29917"/>
        <dbReference type="ChEBI" id="CHEBI:35235"/>
        <dbReference type="ChEBI" id="CHEBI:57972"/>
        <dbReference type="ChEBI" id="CHEBI:64428"/>
        <dbReference type="EC" id="2.8.1.7"/>
    </reaction>
</comment>
<dbReference type="InterPro" id="IPR000192">
    <property type="entry name" value="Aminotrans_V_dom"/>
</dbReference>
<evidence type="ECO:0000256" key="4">
    <source>
        <dbReference type="ARBA" id="ARBA00022679"/>
    </source>
</evidence>
<keyword evidence="8" id="KW-0411">Iron-sulfur</keyword>
<dbReference type="PROSITE" id="PS00595">
    <property type="entry name" value="AA_TRANSFER_CLASS_5"/>
    <property type="match status" value="1"/>
</dbReference>
<dbReference type="Gene3D" id="3.40.640.10">
    <property type="entry name" value="Type I PLP-dependent aspartate aminotransferase-like (Major domain)"/>
    <property type="match status" value="1"/>
</dbReference>
<comment type="similarity">
    <text evidence="2">Belongs to the class-V pyridoxal-phosphate-dependent aminotransferase family. NifS/IscS subfamily.</text>
</comment>
<keyword evidence="5" id="KW-0479">Metal-binding</keyword>
<feature type="domain" description="Aminotransferase class V" evidence="11">
    <location>
        <begin position="13"/>
        <end position="377"/>
    </location>
</feature>
<dbReference type="PANTHER" id="PTHR11601:SF34">
    <property type="entry name" value="CYSTEINE DESULFURASE"/>
    <property type="match status" value="1"/>
</dbReference>
<comment type="cofactor">
    <cofactor evidence="1 10">
        <name>pyridoxal 5'-phosphate</name>
        <dbReference type="ChEBI" id="CHEBI:597326"/>
    </cofactor>
</comment>
<protein>
    <recommendedName>
        <fullName evidence="3">cysteine desulfurase</fullName>
        <ecNumber evidence="3">2.8.1.7</ecNumber>
    </recommendedName>
</protein>
<keyword evidence="13" id="KW-1185">Reference proteome</keyword>
<evidence type="ECO:0000313" key="12">
    <source>
        <dbReference type="EMBL" id="NKN34671.1"/>
    </source>
</evidence>
<gene>
    <name evidence="12" type="ORF">HF203_15730</name>
</gene>
<dbReference type="EMBL" id="JAAXKX010000036">
    <property type="protein sequence ID" value="NKN34671.1"/>
    <property type="molecule type" value="Genomic_DNA"/>
</dbReference>
<dbReference type="EC" id="2.8.1.7" evidence="3"/>
<keyword evidence="4" id="KW-0808">Transferase</keyword>
<dbReference type="SUPFAM" id="SSF53383">
    <property type="entry name" value="PLP-dependent transferases"/>
    <property type="match status" value="1"/>
</dbReference>
<evidence type="ECO:0000256" key="2">
    <source>
        <dbReference type="ARBA" id="ARBA00006490"/>
    </source>
</evidence>
<keyword evidence="7" id="KW-0408">Iron</keyword>
<evidence type="ECO:0000313" key="13">
    <source>
        <dbReference type="Proteomes" id="UP000740754"/>
    </source>
</evidence>
<dbReference type="Pfam" id="PF00266">
    <property type="entry name" value="Aminotran_5"/>
    <property type="match status" value="1"/>
</dbReference>
<evidence type="ECO:0000256" key="10">
    <source>
        <dbReference type="RuleBase" id="RU004504"/>
    </source>
</evidence>
<dbReference type="Gene3D" id="3.90.1150.10">
    <property type="entry name" value="Aspartate Aminotransferase, domain 1"/>
    <property type="match status" value="1"/>
</dbReference>
<proteinExistence type="inferred from homology"/>
<dbReference type="InterPro" id="IPR015422">
    <property type="entry name" value="PyrdxlP-dep_Trfase_small"/>
</dbReference>
<evidence type="ECO:0000256" key="7">
    <source>
        <dbReference type="ARBA" id="ARBA00023004"/>
    </source>
</evidence>
<evidence type="ECO:0000256" key="1">
    <source>
        <dbReference type="ARBA" id="ARBA00001933"/>
    </source>
</evidence>
<dbReference type="InterPro" id="IPR015424">
    <property type="entry name" value="PyrdxlP-dep_Trfase"/>
</dbReference>
<dbReference type="PIRSF" id="PIRSF005572">
    <property type="entry name" value="NifS"/>
    <property type="match status" value="1"/>
</dbReference>
<dbReference type="InterPro" id="IPR016454">
    <property type="entry name" value="Cysteine_dSase"/>
</dbReference>
<sequence>MDRSGRLARGGAVYLDCAATTRTAPEVCAAMLAHLDGTKGFGNASSGQHETGRQAAEQIELARSDVAAELRCAPEEVVFTSGATESINLALRGIALANAQHGRHIVTTQIEHKATLACCDALTDEGFEVTRVPPSHDGRVDPEAIAAAVRSDTLLVSVMYINNETGVIQPLREIAAVAEERGVLLHVDAAQAAGKFPIDLSNMAIDLLSLSAHKFHGPKGVGCLFIRDRPRLRLRPLIFGGGQEFGLRSGTLPTHQVVGLAAALKLASKNRDRDREHLSRLREQFVSALSDRVPLRINGAVDAASPYIVNLSVPGISSDALINQCAADIAIASGSACSSGTVEPSHVLRAMGMEGDPLYGAVRVSFDRYHTSADIDAAVGAIARSVKRIKEMDA</sequence>
<organism evidence="12 13">
    <name type="scientific">Marichromatium bheemlicum</name>
    <dbReference type="NCBI Taxonomy" id="365339"/>
    <lineage>
        <taxon>Bacteria</taxon>
        <taxon>Pseudomonadati</taxon>
        <taxon>Pseudomonadota</taxon>
        <taxon>Gammaproteobacteria</taxon>
        <taxon>Chromatiales</taxon>
        <taxon>Chromatiaceae</taxon>
        <taxon>Marichromatium</taxon>
    </lineage>
</organism>
<dbReference type="InterPro" id="IPR015421">
    <property type="entry name" value="PyrdxlP-dep_Trfase_major"/>
</dbReference>
<evidence type="ECO:0000256" key="8">
    <source>
        <dbReference type="ARBA" id="ARBA00023014"/>
    </source>
</evidence>
<evidence type="ECO:0000256" key="9">
    <source>
        <dbReference type="ARBA" id="ARBA00050776"/>
    </source>
</evidence>
<dbReference type="PANTHER" id="PTHR11601">
    <property type="entry name" value="CYSTEINE DESULFURYLASE FAMILY MEMBER"/>
    <property type="match status" value="1"/>
</dbReference>
<dbReference type="InterPro" id="IPR020578">
    <property type="entry name" value="Aminotrans_V_PyrdxlP_BS"/>
</dbReference>
<accession>A0ABX1IF22</accession>
<evidence type="ECO:0000256" key="6">
    <source>
        <dbReference type="ARBA" id="ARBA00022898"/>
    </source>
</evidence>
<comment type="caution">
    <text evidence="12">The sequence shown here is derived from an EMBL/GenBank/DDBJ whole genome shotgun (WGS) entry which is preliminary data.</text>
</comment>
<evidence type="ECO:0000259" key="11">
    <source>
        <dbReference type="Pfam" id="PF00266"/>
    </source>
</evidence>
<reference evidence="12 13" key="1">
    <citation type="submission" date="2020-04" db="EMBL/GenBank/DDBJ databases">
        <title>Draft Whole-Genome sequence of Marichromatium bheemlicum DSM 18632, type strain.</title>
        <authorList>
            <person name="Kyndt J.A."/>
            <person name="Meyer T.E."/>
        </authorList>
    </citation>
    <scope>NUCLEOTIDE SEQUENCE [LARGE SCALE GENOMIC DNA]</scope>
    <source>
        <strain evidence="12 13">DSM 18632</strain>
    </source>
</reference>